<name>A0A1M4MW17_9RHOB</name>
<dbReference type="EMBL" id="FMJB01000001">
    <property type="protein sequence ID" value="SCM65834.1"/>
    <property type="molecule type" value="Genomic_DNA"/>
</dbReference>
<proteinExistence type="predicted"/>
<gene>
    <name evidence="1" type="ORF">KARMA_0004</name>
</gene>
<keyword evidence="2" id="KW-1185">Reference proteome</keyword>
<dbReference type="AlphaFoldDB" id="A0A1M4MW17"/>
<evidence type="ECO:0000313" key="1">
    <source>
        <dbReference type="EMBL" id="SCM65834.1"/>
    </source>
</evidence>
<reference evidence="2" key="1">
    <citation type="submission" date="2016-09" db="EMBL/GenBank/DDBJ databases">
        <authorList>
            <person name="Wibberg D."/>
        </authorList>
    </citation>
    <scope>NUCLEOTIDE SEQUENCE [LARGE SCALE GENOMIC DNA]</scope>
</reference>
<organism evidence="1 2">
    <name type="scientific">Donghicola eburneus</name>
    <dbReference type="NCBI Taxonomy" id="393278"/>
    <lineage>
        <taxon>Bacteria</taxon>
        <taxon>Pseudomonadati</taxon>
        <taxon>Pseudomonadota</taxon>
        <taxon>Alphaproteobacteria</taxon>
        <taxon>Rhodobacterales</taxon>
        <taxon>Roseobacteraceae</taxon>
        <taxon>Donghicola</taxon>
    </lineage>
</organism>
<protein>
    <submittedName>
        <fullName evidence="1">Uncharacterized protein</fullName>
    </submittedName>
</protein>
<accession>A0A1M4MW17</accession>
<evidence type="ECO:0000313" key="2">
    <source>
        <dbReference type="Proteomes" id="UP000184085"/>
    </source>
</evidence>
<dbReference type="Proteomes" id="UP000184085">
    <property type="component" value="Unassembled WGS sequence"/>
</dbReference>
<sequence length="40" mass="4468">MIGADLQLTLVLATNDRKAGCYCSIQVPCWKAAKGRRLRF</sequence>